<feature type="domain" description="Alpha/beta hydrolase fold-3" evidence="2">
    <location>
        <begin position="178"/>
        <end position="360"/>
    </location>
</feature>
<dbReference type="Pfam" id="PF07859">
    <property type="entry name" value="Abhydrolase_3"/>
    <property type="match status" value="1"/>
</dbReference>
<evidence type="ECO:0000313" key="4">
    <source>
        <dbReference type="Proteomes" id="UP000217199"/>
    </source>
</evidence>
<comment type="caution">
    <text evidence="3">The sequence shown here is derived from an EMBL/GenBank/DDBJ whole genome shotgun (WGS) entry which is preliminary data.</text>
</comment>
<dbReference type="InterPro" id="IPR013094">
    <property type="entry name" value="AB_hydrolase_3"/>
</dbReference>
<dbReference type="OrthoDB" id="2152029at2759"/>
<evidence type="ECO:0000313" key="3">
    <source>
        <dbReference type="EMBL" id="PAV20303.1"/>
    </source>
</evidence>
<dbReference type="PANTHER" id="PTHR48081">
    <property type="entry name" value="AB HYDROLASE SUPERFAMILY PROTEIN C4A8.06C"/>
    <property type="match status" value="1"/>
</dbReference>
<dbReference type="InParanoid" id="A0A286UL29"/>
<dbReference type="PANTHER" id="PTHR48081:SF8">
    <property type="entry name" value="ALPHA_BETA HYDROLASE FOLD-3 DOMAIN-CONTAINING PROTEIN-RELATED"/>
    <property type="match status" value="1"/>
</dbReference>
<evidence type="ECO:0000259" key="2">
    <source>
        <dbReference type="Pfam" id="PF07859"/>
    </source>
</evidence>
<dbReference type="EMBL" id="NBII01000003">
    <property type="protein sequence ID" value="PAV20303.1"/>
    <property type="molecule type" value="Genomic_DNA"/>
</dbReference>
<dbReference type="AlphaFoldDB" id="A0A286UL29"/>
<dbReference type="STRING" id="2282107.A0A286UL29"/>
<keyword evidence="1" id="KW-0378">Hydrolase</keyword>
<name>A0A286UL29_9AGAM</name>
<dbReference type="Gene3D" id="3.40.50.1820">
    <property type="entry name" value="alpha/beta hydrolase"/>
    <property type="match status" value="1"/>
</dbReference>
<protein>
    <submittedName>
        <fullName evidence="3">Alpha beta-hydrolase</fullName>
    </submittedName>
</protein>
<dbReference type="SUPFAM" id="SSF53474">
    <property type="entry name" value="alpha/beta-Hydrolases"/>
    <property type="match status" value="1"/>
</dbReference>
<keyword evidence="4" id="KW-1185">Reference proteome</keyword>
<gene>
    <name evidence="3" type="ORF">PNOK_0293000</name>
</gene>
<organism evidence="3 4">
    <name type="scientific">Pyrrhoderma noxium</name>
    <dbReference type="NCBI Taxonomy" id="2282107"/>
    <lineage>
        <taxon>Eukaryota</taxon>
        <taxon>Fungi</taxon>
        <taxon>Dikarya</taxon>
        <taxon>Basidiomycota</taxon>
        <taxon>Agaricomycotina</taxon>
        <taxon>Agaricomycetes</taxon>
        <taxon>Hymenochaetales</taxon>
        <taxon>Hymenochaetaceae</taxon>
        <taxon>Pyrrhoderma</taxon>
    </lineage>
</organism>
<dbReference type="InterPro" id="IPR050300">
    <property type="entry name" value="GDXG_lipolytic_enzyme"/>
</dbReference>
<accession>A0A286UL29</accession>
<sequence length="382" mass="41961">MSSSVFERLYYHAILSSLLVKVPYWLLRYLIPSSRPRSSWTIRKTITVLVVRFLFTSVGRGIKIVRPFPTYRKLETGRGVQGIYVDGIPELVTGKLKDFATQAGVKPVRIPCYWIQKKGLEASSIPTPETASATISESEKVVLYLHGGSYVHFSAHPEQSTSSIPKAMLRACPKTAGAFPSALLDALAGYAYLINSLGYKPEQVVVAGDSAGGNLGHALVRYLVEYQGSDVVPALPLPPGALCMFSPWVDMSGSHSSPTSSVFTNAKSDYIGIETPFKVDAPPAFVAAFGERLAFETPYLSPACKVLDDVSFKGFPKTFITAGDAEVLLDQIRIFKDRITKELGPEKVFYLEAKDACHDWLCFPFMQPENDITRQALAKFLA</sequence>
<evidence type="ECO:0000256" key="1">
    <source>
        <dbReference type="ARBA" id="ARBA00022801"/>
    </source>
</evidence>
<dbReference type="InterPro" id="IPR029058">
    <property type="entry name" value="AB_hydrolase_fold"/>
</dbReference>
<dbReference type="GO" id="GO:0016787">
    <property type="term" value="F:hydrolase activity"/>
    <property type="evidence" value="ECO:0007669"/>
    <property type="project" value="UniProtKB-KW"/>
</dbReference>
<dbReference type="Proteomes" id="UP000217199">
    <property type="component" value="Unassembled WGS sequence"/>
</dbReference>
<reference evidence="3 4" key="1">
    <citation type="journal article" date="2017" name="Mol. Ecol.">
        <title>Comparative and population genomic landscape of Phellinus noxius: A hypervariable fungus causing root rot in trees.</title>
        <authorList>
            <person name="Chung C.L."/>
            <person name="Lee T.J."/>
            <person name="Akiba M."/>
            <person name="Lee H.H."/>
            <person name="Kuo T.H."/>
            <person name="Liu D."/>
            <person name="Ke H.M."/>
            <person name="Yokoi T."/>
            <person name="Roa M.B."/>
            <person name="Lu M.J."/>
            <person name="Chang Y.Y."/>
            <person name="Ann P.J."/>
            <person name="Tsai J.N."/>
            <person name="Chen C.Y."/>
            <person name="Tzean S.S."/>
            <person name="Ota Y."/>
            <person name="Hattori T."/>
            <person name="Sahashi N."/>
            <person name="Liou R.F."/>
            <person name="Kikuchi T."/>
            <person name="Tsai I.J."/>
        </authorList>
    </citation>
    <scope>NUCLEOTIDE SEQUENCE [LARGE SCALE GENOMIC DNA]</scope>
    <source>
        <strain evidence="3 4">FFPRI411160</strain>
    </source>
</reference>
<proteinExistence type="predicted"/>